<evidence type="ECO:0000256" key="11">
    <source>
        <dbReference type="ARBA" id="ARBA00023163"/>
    </source>
</evidence>
<dbReference type="Pfam" id="PF07494">
    <property type="entry name" value="Reg_prop"/>
    <property type="match status" value="4"/>
</dbReference>
<dbReference type="OrthoDB" id="1489484at2"/>
<dbReference type="InterPro" id="IPR013783">
    <property type="entry name" value="Ig-like_fold"/>
</dbReference>
<dbReference type="PANTHER" id="PTHR43547:SF2">
    <property type="entry name" value="HYBRID SIGNAL TRANSDUCTION HISTIDINE KINASE C"/>
    <property type="match status" value="1"/>
</dbReference>
<dbReference type="Gene3D" id="2.130.10.10">
    <property type="entry name" value="YVTN repeat-like/Quinoprotein amine dehydrogenase"/>
    <property type="match status" value="3"/>
</dbReference>
<dbReference type="Proteomes" id="UP000192276">
    <property type="component" value="Unassembled WGS sequence"/>
</dbReference>
<accession>A0A1V9FV89</accession>
<dbReference type="InterPro" id="IPR004358">
    <property type="entry name" value="Sig_transdc_His_kin-like_C"/>
</dbReference>
<dbReference type="GO" id="GO:0000155">
    <property type="term" value="F:phosphorelay sensor kinase activity"/>
    <property type="evidence" value="ECO:0007669"/>
    <property type="project" value="InterPro"/>
</dbReference>
<keyword evidence="7" id="KW-0067">ATP-binding</keyword>
<dbReference type="Pfam" id="PF12833">
    <property type="entry name" value="HTH_18"/>
    <property type="match status" value="1"/>
</dbReference>
<dbReference type="EC" id="2.7.13.3" evidence="2"/>
<dbReference type="STRING" id="550983.A4R26_18510"/>
<dbReference type="InterPro" id="IPR018062">
    <property type="entry name" value="HTH_AraC-typ_CS"/>
</dbReference>
<dbReference type="GO" id="GO:0003700">
    <property type="term" value="F:DNA-binding transcription factor activity"/>
    <property type="evidence" value="ECO:0007669"/>
    <property type="project" value="InterPro"/>
</dbReference>
<dbReference type="Gene3D" id="2.60.40.10">
    <property type="entry name" value="Immunoglobulins"/>
    <property type="match status" value="1"/>
</dbReference>
<evidence type="ECO:0000256" key="12">
    <source>
        <dbReference type="PROSITE-ProRule" id="PRU00169"/>
    </source>
</evidence>
<organism evidence="17 18">
    <name type="scientific">Niastella populi</name>
    <dbReference type="NCBI Taxonomy" id="550983"/>
    <lineage>
        <taxon>Bacteria</taxon>
        <taxon>Pseudomonadati</taxon>
        <taxon>Bacteroidota</taxon>
        <taxon>Chitinophagia</taxon>
        <taxon>Chitinophagales</taxon>
        <taxon>Chitinophagaceae</taxon>
        <taxon>Niastella</taxon>
    </lineage>
</organism>
<dbReference type="InterPro" id="IPR009057">
    <property type="entry name" value="Homeodomain-like_sf"/>
</dbReference>
<dbReference type="InterPro" id="IPR036097">
    <property type="entry name" value="HisK_dim/P_sf"/>
</dbReference>
<keyword evidence="8" id="KW-0902">Two-component regulatory system</keyword>
<feature type="domain" description="Histidine kinase" evidence="15">
    <location>
        <begin position="820"/>
        <end position="1038"/>
    </location>
</feature>
<proteinExistence type="predicted"/>
<name>A0A1V9FV89_9BACT</name>
<evidence type="ECO:0000256" key="1">
    <source>
        <dbReference type="ARBA" id="ARBA00000085"/>
    </source>
</evidence>
<dbReference type="PROSITE" id="PS00041">
    <property type="entry name" value="HTH_ARAC_FAMILY_1"/>
    <property type="match status" value="1"/>
</dbReference>
<dbReference type="InterPro" id="IPR005467">
    <property type="entry name" value="His_kinase_dom"/>
</dbReference>
<keyword evidence="3 12" id="KW-0597">Phosphoprotein</keyword>
<dbReference type="PANTHER" id="PTHR43547">
    <property type="entry name" value="TWO-COMPONENT HISTIDINE KINASE"/>
    <property type="match status" value="1"/>
</dbReference>
<evidence type="ECO:0000256" key="13">
    <source>
        <dbReference type="SAM" id="Phobius"/>
    </source>
</evidence>
<dbReference type="PRINTS" id="PR00344">
    <property type="entry name" value="BCTRLSENSOR"/>
</dbReference>
<evidence type="ECO:0000256" key="4">
    <source>
        <dbReference type="ARBA" id="ARBA00022679"/>
    </source>
</evidence>
<keyword evidence="5" id="KW-0547">Nucleotide-binding</keyword>
<keyword evidence="11" id="KW-0804">Transcription</keyword>
<evidence type="ECO:0000259" key="15">
    <source>
        <dbReference type="PROSITE" id="PS50109"/>
    </source>
</evidence>
<keyword evidence="18" id="KW-1185">Reference proteome</keyword>
<dbReference type="SUPFAM" id="SSF55874">
    <property type="entry name" value="ATPase domain of HSP90 chaperone/DNA topoisomerase II/histidine kinase"/>
    <property type="match status" value="1"/>
</dbReference>
<evidence type="ECO:0000256" key="5">
    <source>
        <dbReference type="ARBA" id="ARBA00022741"/>
    </source>
</evidence>
<protein>
    <recommendedName>
        <fullName evidence="2">histidine kinase</fullName>
        <ecNumber evidence="2">2.7.13.3</ecNumber>
    </recommendedName>
</protein>
<evidence type="ECO:0000256" key="7">
    <source>
        <dbReference type="ARBA" id="ARBA00022840"/>
    </source>
</evidence>
<keyword evidence="9" id="KW-0805">Transcription regulation</keyword>
<evidence type="ECO:0000256" key="10">
    <source>
        <dbReference type="ARBA" id="ARBA00023125"/>
    </source>
</evidence>
<keyword evidence="4" id="KW-0808">Transferase</keyword>
<dbReference type="GO" id="GO:0005524">
    <property type="term" value="F:ATP binding"/>
    <property type="evidence" value="ECO:0007669"/>
    <property type="project" value="UniProtKB-KW"/>
</dbReference>
<dbReference type="SUPFAM" id="SSF52172">
    <property type="entry name" value="CheY-like"/>
    <property type="match status" value="1"/>
</dbReference>
<dbReference type="PROSITE" id="PS50109">
    <property type="entry name" value="HIS_KIN"/>
    <property type="match status" value="1"/>
</dbReference>
<dbReference type="InterPro" id="IPR011110">
    <property type="entry name" value="Reg_prop"/>
</dbReference>
<dbReference type="Gene3D" id="1.10.10.60">
    <property type="entry name" value="Homeodomain-like"/>
    <property type="match status" value="1"/>
</dbReference>
<keyword evidence="13" id="KW-1133">Transmembrane helix</keyword>
<feature type="domain" description="HTH araC/xylS-type" evidence="14">
    <location>
        <begin position="1231"/>
        <end position="1331"/>
    </location>
</feature>
<feature type="domain" description="Response regulatory" evidence="16">
    <location>
        <begin position="1084"/>
        <end position="1199"/>
    </location>
</feature>
<dbReference type="InterPro" id="IPR036890">
    <property type="entry name" value="HATPase_C_sf"/>
</dbReference>
<keyword evidence="13" id="KW-0812">Transmembrane</keyword>
<dbReference type="RefSeq" id="WP_081164055.1">
    <property type="nucleotide sequence ID" value="NZ_LWBP01000123.1"/>
</dbReference>
<feature type="modified residue" description="4-aspartylphosphate" evidence="12">
    <location>
        <position position="1132"/>
    </location>
</feature>
<dbReference type="InterPro" id="IPR001789">
    <property type="entry name" value="Sig_transdc_resp-reg_receiver"/>
</dbReference>
<dbReference type="CDD" id="cd00082">
    <property type="entry name" value="HisKA"/>
    <property type="match status" value="1"/>
</dbReference>
<dbReference type="InterPro" id="IPR015943">
    <property type="entry name" value="WD40/YVTN_repeat-like_dom_sf"/>
</dbReference>
<dbReference type="Gene3D" id="3.40.50.2300">
    <property type="match status" value="1"/>
</dbReference>
<dbReference type="SUPFAM" id="SSF46689">
    <property type="entry name" value="Homeodomain-like"/>
    <property type="match status" value="1"/>
</dbReference>
<dbReference type="PROSITE" id="PS50110">
    <property type="entry name" value="RESPONSE_REGULATORY"/>
    <property type="match status" value="1"/>
</dbReference>
<evidence type="ECO:0000256" key="2">
    <source>
        <dbReference type="ARBA" id="ARBA00012438"/>
    </source>
</evidence>
<evidence type="ECO:0000313" key="18">
    <source>
        <dbReference type="Proteomes" id="UP000192276"/>
    </source>
</evidence>
<dbReference type="SMART" id="SM00448">
    <property type="entry name" value="REC"/>
    <property type="match status" value="1"/>
</dbReference>
<dbReference type="InterPro" id="IPR003594">
    <property type="entry name" value="HATPase_dom"/>
</dbReference>
<dbReference type="Pfam" id="PF02518">
    <property type="entry name" value="HATPase_c"/>
    <property type="match status" value="1"/>
</dbReference>
<dbReference type="InterPro" id="IPR011006">
    <property type="entry name" value="CheY-like_superfamily"/>
</dbReference>
<dbReference type="CDD" id="cd17574">
    <property type="entry name" value="REC_OmpR"/>
    <property type="match status" value="1"/>
</dbReference>
<reference evidence="18" key="1">
    <citation type="submission" date="2016-04" db="EMBL/GenBank/DDBJ databases">
        <authorList>
            <person name="Chen L."/>
            <person name="Zhuang W."/>
            <person name="Wang G."/>
        </authorList>
    </citation>
    <scope>NUCLEOTIDE SEQUENCE [LARGE SCALE GENOMIC DNA]</scope>
    <source>
        <strain evidence="18">208</strain>
    </source>
</reference>
<keyword evidence="13" id="KW-0472">Membrane</keyword>
<dbReference type="SUPFAM" id="SSF63829">
    <property type="entry name" value="Calcium-dependent phosphotriesterase"/>
    <property type="match status" value="4"/>
</dbReference>
<dbReference type="InterPro" id="IPR003661">
    <property type="entry name" value="HisK_dim/P_dom"/>
</dbReference>
<dbReference type="InterPro" id="IPR018060">
    <property type="entry name" value="HTH_AraC"/>
</dbReference>
<evidence type="ECO:0000256" key="3">
    <source>
        <dbReference type="ARBA" id="ARBA00022553"/>
    </source>
</evidence>
<dbReference type="Pfam" id="PF00512">
    <property type="entry name" value="HisKA"/>
    <property type="match status" value="1"/>
</dbReference>
<evidence type="ECO:0000256" key="9">
    <source>
        <dbReference type="ARBA" id="ARBA00023015"/>
    </source>
</evidence>
<dbReference type="SMART" id="SM00387">
    <property type="entry name" value="HATPase_c"/>
    <property type="match status" value="1"/>
</dbReference>
<dbReference type="Pfam" id="PF07495">
    <property type="entry name" value="Y_Y_Y"/>
    <property type="match status" value="1"/>
</dbReference>
<evidence type="ECO:0000256" key="8">
    <source>
        <dbReference type="ARBA" id="ARBA00023012"/>
    </source>
</evidence>
<keyword evidence="6" id="KW-0418">Kinase</keyword>
<comment type="caution">
    <text evidence="17">The sequence shown here is derived from an EMBL/GenBank/DDBJ whole genome shotgun (WGS) entry which is preliminary data.</text>
</comment>
<evidence type="ECO:0000259" key="14">
    <source>
        <dbReference type="PROSITE" id="PS01124"/>
    </source>
</evidence>
<dbReference type="SMART" id="SM00342">
    <property type="entry name" value="HTH_ARAC"/>
    <property type="match status" value="1"/>
</dbReference>
<comment type="catalytic activity">
    <reaction evidence="1">
        <text>ATP + protein L-histidine = ADP + protein N-phospho-L-histidine.</text>
        <dbReference type="EC" id="2.7.13.3"/>
    </reaction>
</comment>
<dbReference type="EMBL" id="LWBP01000123">
    <property type="protein sequence ID" value="OQP62264.1"/>
    <property type="molecule type" value="Genomic_DNA"/>
</dbReference>
<feature type="transmembrane region" description="Helical" evidence="13">
    <location>
        <begin position="770"/>
        <end position="789"/>
    </location>
</feature>
<dbReference type="PROSITE" id="PS01124">
    <property type="entry name" value="HTH_ARAC_FAMILY_2"/>
    <property type="match status" value="1"/>
</dbReference>
<evidence type="ECO:0000256" key="6">
    <source>
        <dbReference type="ARBA" id="ARBA00022777"/>
    </source>
</evidence>
<gene>
    <name evidence="17" type="ORF">A4R26_18510</name>
</gene>
<evidence type="ECO:0000313" key="17">
    <source>
        <dbReference type="EMBL" id="OQP62264.1"/>
    </source>
</evidence>
<keyword evidence="10" id="KW-0238">DNA-binding</keyword>
<dbReference type="Gene3D" id="3.30.565.10">
    <property type="entry name" value="Histidine kinase-like ATPase, C-terminal domain"/>
    <property type="match status" value="1"/>
</dbReference>
<dbReference type="FunFam" id="3.30.565.10:FF:000037">
    <property type="entry name" value="Hybrid sensor histidine kinase/response regulator"/>
    <property type="match status" value="1"/>
</dbReference>
<dbReference type="InterPro" id="IPR011123">
    <property type="entry name" value="Y_Y_Y"/>
</dbReference>
<dbReference type="Pfam" id="PF00072">
    <property type="entry name" value="Response_reg"/>
    <property type="match status" value="1"/>
</dbReference>
<dbReference type="SMART" id="SM00388">
    <property type="entry name" value="HisKA"/>
    <property type="match status" value="1"/>
</dbReference>
<dbReference type="Gene3D" id="1.10.287.130">
    <property type="match status" value="1"/>
</dbReference>
<evidence type="ECO:0000259" key="16">
    <source>
        <dbReference type="PROSITE" id="PS50110"/>
    </source>
</evidence>
<sequence length="1334" mass="151916">MKLKILLVYIGCFSPLTIYAQSLLFNHLKVAQGLSHSTVNSIYQDEFNQMWIATRDGLNRYDGYRIEIFRPPIDDVNGIFGNNIPRVTGDKKGKLYIQCMAGLVSYDLKKQKFRVILRDSVRFIGYGQKRLWVARLNEVNYLTPGEDTIRNYCKLDPDVTVTSIMEDPFSNLYVGTLSHGLLMIDGNGRSKVLIKDISVITTIVDKQQRIWVGTLSNGLFCIDPRGAVVNYTHNLYDKESIPNNYVRTICQDDMGYFWIGTYGGLARFDPETRKFKNFNYASFDSYSIGSSSIWSIIKDTHGLLWIGTFFGGVDLINPEFSFNSYYRPSIDNKGLNSSIISTVAEDEKGNLWVGTDDGGINYFDRKNGSFAHYTHDAANPNTLSSNTIKTTLIDKDNNCLWIGMHLGGLNRLDFTTKKVTRINLNTGKAMVDNYVRSILKLGDNLLLGTHNSIYVYNIKTGAATRLLNTSYTDTDKQIWDMMLSTDSCLWFATASDVFRYNLSNKSLKKFNYHNSKANFNENITLATFYEDKKKRLWIGSANKGIGLYDARHDTIKFLNTANTNIIDNYVLGINESPMGYLLVATNKGLSLFDIDKNTFYNYYNNFFPFESLNERSIYKSRAGEIILCSMNGLLILTERDLMLKPKDYVITLTALYVNNRLIKPEEDPGIIKQSILYSDKIELDNNHSVLTVEFSTSNFIKALEPEIQYKLEGFDKEWINMHSNNNLITYTNLNPGSYVLKIKGVSKLTQQNIPEKEIQIVVHPPFYKMWYAYLFYFLLAGALLLLIFYQVKLRTSLKYAHIEKKHIEDMNQYKLRFFTNVSHEIRTPVTLIVTQLDMLLQRTDLSQSIRNRLTNIVRNTNNLKILINELLDFRKQEQGYLQLKVSENDLIKYIEEIFYSFKDQANYKHIHVSFIHSDEVLKMWFDASQLYKVFFNLLSNALKFTPPNGSVSLQVERKEDWVTVSVSDTGIGIKKEEIDKLFNSFYQGENSLNANIDPGTGIGLALVKSIVDAHGGTISVQSNEHNGSVFSVSLPLDDARFAAMKIEDKPEATDYQQALALPDEAFLEELQEKQPIGFSTSSVTILIIEDNKELLELLGSIFSLIYKVVKTDNGEEGLKLAIEVKPDIILSDIMLPGITGIELCKRVKTNLETCHIPVVLLTARTTAESNLEGLMIGADDYITKPFDTRILITRCNNLITNRLILQRRFQTTSDLDVSQLANSEQDQELLNKAIAFIEENISNPDLNISLFANNMFLGRSSLFAKIKGITGQTPKDFITTIRMKKSLVILKENPALSIGEVAAMVGFNDTSYFIRMFKQHFGCTPKQYRMNGKL</sequence>
<dbReference type="GO" id="GO:0043565">
    <property type="term" value="F:sequence-specific DNA binding"/>
    <property type="evidence" value="ECO:0007669"/>
    <property type="project" value="InterPro"/>
</dbReference>
<dbReference type="SUPFAM" id="SSF47384">
    <property type="entry name" value="Homodimeric domain of signal transducing histidine kinase"/>
    <property type="match status" value="1"/>
</dbReference>